<comment type="similarity">
    <text evidence="3">Belongs to the glycosyl hydrolase 130 family.</text>
</comment>
<sequence>MQIKRTGIVLSPNKQRVVLRPFQPPTDDRILRVIARVSTLAETEVDGLLNQVLVEFHGRHQKPKAFFERRFQKIRHHLLTDAPLSENRRLLLGAYFTQEYALESAALFNPSLVWHPNQSELATGSRRFAMSLRAVGEGHISSIVFRSGAITKDLKIELDEPVRYVTTPHFVPDSRYRRDLFRRKLVELGLGTPFVFDVLSSLENDFTLDQLENRLKVSLQDDRSRRNELEPMIDQVVMLAKSNYEIQYSPDHELSERVIFPFSPTETNGIEDARFVHFCDDDGRCTYYATYSAYDGKMVLPQLLETPDFLQFKMHTLNGPAIANKGMALFPRKINGHYVMLGRQDGEHLFLMRSNMLYFWYTKELIIKPTYPWEYVQMGNCGSPIETKAGWLVLTHGVGPMRKYCIGAMLLDLDDPSKIIARLKEPLITPNEVEREGYVPNVVYTCGAIIHENHLVIPYAMSDYATTFATIELNELLSAMTCDCP</sequence>
<comment type="caution">
    <text evidence="4">The sequence shown here is derived from an EMBL/GenBank/DDBJ whole genome shotgun (WGS) entry which is preliminary data.</text>
</comment>
<dbReference type="RefSeq" id="WP_146522337.1">
    <property type="nucleotide sequence ID" value="NZ_CP151726.1"/>
</dbReference>
<dbReference type="InterPro" id="IPR007184">
    <property type="entry name" value="Mannoside_phosphorylase"/>
</dbReference>
<dbReference type="EC" id="2.4.1.-" evidence="4"/>
<gene>
    <name evidence="4" type="ORF">Pla52n_53000</name>
</gene>
<dbReference type="SUPFAM" id="SSF75005">
    <property type="entry name" value="Arabinanase/levansucrase/invertase"/>
    <property type="match status" value="1"/>
</dbReference>
<evidence type="ECO:0000256" key="2">
    <source>
        <dbReference type="ARBA" id="ARBA00022679"/>
    </source>
</evidence>
<keyword evidence="2 4" id="KW-0808">Transferase</keyword>
<dbReference type="Pfam" id="PF04041">
    <property type="entry name" value="Glyco_hydro_130"/>
    <property type="match status" value="1"/>
</dbReference>
<dbReference type="PANTHER" id="PTHR34106:SF4">
    <property type="entry name" value="BLL5143 PROTEIN"/>
    <property type="match status" value="1"/>
</dbReference>
<evidence type="ECO:0000313" key="5">
    <source>
        <dbReference type="Proteomes" id="UP000320176"/>
    </source>
</evidence>
<dbReference type="AlphaFoldDB" id="A0A5C6A4S6"/>
<protein>
    <submittedName>
        <fullName evidence="4">Beta-1,4-mannooligosaccharide phosphorylase</fullName>
        <ecNumber evidence="4">2.4.1.-</ecNumber>
    </submittedName>
</protein>
<dbReference type="Proteomes" id="UP000320176">
    <property type="component" value="Unassembled WGS sequence"/>
</dbReference>
<dbReference type="InterPro" id="IPR023296">
    <property type="entry name" value="Glyco_hydro_beta-prop_sf"/>
</dbReference>
<dbReference type="Gene3D" id="2.115.10.20">
    <property type="entry name" value="Glycosyl hydrolase domain, family 43"/>
    <property type="match status" value="1"/>
</dbReference>
<evidence type="ECO:0000256" key="1">
    <source>
        <dbReference type="ARBA" id="ARBA00022676"/>
    </source>
</evidence>
<keyword evidence="5" id="KW-1185">Reference proteome</keyword>
<proteinExistence type="inferred from homology"/>
<dbReference type="CDD" id="cd18613">
    <property type="entry name" value="GH130"/>
    <property type="match status" value="1"/>
</dbReference>
<accession>A0A5C6A4S6</accession>
<evidence type="ECO:0000256" key="3">
    <source>
        <dbReference type="ARBA" id="ARBA00024356"/>
    </source>
</evidence>
<name>A0A5C6A4S6_9BACT</name>
<reference evidence="4 5" key="1">
    <citation type="submission" date="2019-02" db="EMBL/GenBank/DDBJ databases">
        <title>Deep-cultivation of Planctomycetes and their phenomic and genomic characterization uncovers novel biology.</title>
        <authorList>
            <person name="Wiegand S."/>
            <person name="Jogler M."/>
            <person name="Boedeker C."/>
            <person name="Pinto D."/>
            <person name="Vollmers J."/>
            <person name="Rivas-Marin E."/>
            <person name="Kohn T."/>
            <person name="Peeters S.H."/>
            <person name="Heuer A."/>
            <person name="Rast P."/>
            <person name="Oberbeckmann S."/>
            <person name="Bunk B."/>
            <person name="Jeske O."/>
            <person name="Meyerdierks A."/>
            <person name="Storesund J.E."/>
            <person name="Kallscheuer N."/>
            <person name="Luecker S."/>
            <person name="Lage O.M."/>
            <person name="Pohl T."/>
            <person name="Merkel B.J."/>
            <person name="Hornburger P."/>
            <person name="Mueller R.-W."/>
            <person name="Bruemmer F."/>
            <person name="Labrenz M."/>
            <person name="Spormann A.M."/>
            <person name="Op Den Camp H."/>
            <person name="Overmann J."/>
            <person name="Amann R."/>
            <person name="Jetten M.S.M."/>
            <person name="Mascher T."/>
            <person name="Medema M.H."/>
            <person name="Devos D.P."/>
            <person name="Kaster A.-K."/>
            <person name="Ovreas L."/>
            <person name="Rohde M."/>
            <person name="Galperin M.Y."/>
            <person name="Jogler C."/>
        </authorList>
    </citation>
    <scope>NUCLEOTIDE SEQUENCE [LARGE SCALE GENOMIC DNA]</scope>
    <source>
        <strain evidence="4 5">Pla52n</strain>
    </source>
</reference>
<dbReference type="EMBL" id="SJPN01000007">
    <property type="protein sequence ID" value="TWT94479.1"/>
    <property type="molecule type" value="Genomic_DNA"/>
</dbReference>
<dbReference type="PANTHER" id="PTHR34106">
    <property type="entry name" value="GLYCOSIDASE"/>
    <property type="match status" value="1"/>
</dbReference>
<dbReference type="OrthoDB" id="9759709at2"/>
<dbReference type="GO" id="GO:0016757">
    <property type="term" value="F:glycosyltransferase activity"/>
    <property type="evidence" value="ECO:0007669"/>
    <property type="project" value="UniProtKB-KW"/>
</dbReference>
<evidence type="ECO:0000313" key="4">
    <source>
        <dbReference type="EMBL" id="TWT94479.1"/>
    </source>
</evidence>
<keyword evidence="1 4" id="KW-0328">Glycosyltransferase</keyword>
<organism evidence="4 5">
    <name type="scientific">Stieleria varia</name>
    <dbReference type="NCBI Taxonomy" id="2528005"/>
    <lineage>
        <taxon>Bacteria</taxon>
        <taxon>Pseudomonadati</taxon>
        <taxon>Planctomycetota</taxon>
        <taxon>Planctomycetia</taxon>
        <taxon>Pirellulales</taxon>
        <taxon>Pirellulaceae</taxon>
        <taxon>Stieleria</taxon>
    </lineage>
</organism>